<dbReference type="PROSITE" id="PS50234">
    <property type="entry name" value="VWFA"/>
    <property type="match status" value="1"/>
</dbReference>
<feature type="domain" description="VWFA" evidence="1">
    <location>
        <begin position="127"/>
        <end position="301"/>
    </location>
</feature>
<dbReference type="Gene3D" id="3.40.50.410">
    <property type="entry name" value="von Willebrand factor, type A domain"/>
    <property type="match status" value="1"/>
</dbReference>
<dbReference type="PRINTS" id="PR00453">
    <property type="entry name" value="VWFADOMAIN"/>
</dbReference>
<evidence type="ECO:0000313" key="3">
    <source>
        <dbReference type="WBParaSite" id="L893_g15740.t1"/>
    </source>
</evidence>
<dbReference type="InterPro" id="IPR002035">
    <property type="entry name" value="VWF_A"/>
</dbReference>
<dbReference type="PANTHER" id="PTHR24020:SF87">
    <property type="entry name" value="COLLAGEN ALPHA-1(VI) CHAIN-LIKE"/>
    <property type="match status" value="1"/>
</dbReference>
<dbReference type="InterPro" id="IPR050525">
    <property type="entry name" value="ECM_Assembly_Org"/>
</dbReference>
<organism evidence="2 3">
    <name type="scientific">Steinernema glaseri</name>
    <dbReference type="NCBI Taxonomy" id="37863"/>
    <lineage>
        <taxon>Eukaryota</taxon>
        <taxon>Metazoa</taxon>
        <taxon>Ecdysozoa</taxon>
        <taxon>Nematoda</taxon>
        <taxon>Chromadorea</taxon>
        <taxon>Rhabditida</taxon>
        <taxon>Tylenchina</taxon>
        <taxon>Panagrolaimomorpha</taxon>
        <taxon>Strongyloidoidea</taxon>
        <taxon>Steinernematidae</taxon>
        <taxon>Steinernema</taxon>
    </lineage>
</organism>
<evidence type="ECO:0000313" key="2">
    <source>
        <dbReference type="Proteomes" id="UP000095287"/>
    </source>
</evidence>
<proteinExistence type="predicted"/>
<reference evidence="3" key="1">
    <citation type="submission" date="2016-11" db="UniProtKB">
        <authorList>
            <consortium name="WormBaseParasite"/>
        </authorList>
    </citation>
    <scope>IDENTIFICATION</scope>
</reference>
<accession>A0A1I7YFA3</accession>
<dbReference type="AlphaFoldDB" id="A0A1I7YFA3"/>
<sequence>MISGTSNAPRVVLVFKNGKASDDVTYTARSLREEVGAKLYVISVDDEKEENMNIVGADHPERVLSLDRWRGHDVESLGPVADRICVDIPQAAEKETDEDLTWPARPVTPFARPSTPRACSRIDYQADVVVLMDGSDNFDESQFDELKEGVSTLIDESFDLAPDVVQVAFVLYSDKVSVPVALGHYEDKLELLTEIGNSERLQGTPIVLKGLDAARQQFVMKGREGATRVLILITTGNNRGNAAIAAQELRERYNVELFTLAINPSNDDFSSLTRLVGAEFADQRLIKLQNVADLASSLNNVQKILCGYVTPAVGYIEKSKTTKRDVELKLTTQPSTRTTRAVDYAPLCKDGFRRAYLLNLVIDVSARSPIPDFHLVLNHITNYLLHRFDPSSHFMTINVIAVDSQAVQFKKANVKLDELEDVMDHVEQSEDERSPKLGLGIDEAVMLSDEHAIKGVNLVTVVVSADGTSRRR</sequence>
<dbReference type="SUPFAM" id="SSF53300">
    <property type="entry name" value="vWA-like"/>
    <property type="match status" value="2"/>
</dbReference>
<dbReference type="WBParaSite" id="L893_g15740.t1">
    <property type="protein sequence ID" value="L893_g15740.t1"/>
    <property type="gene ID" value="L893_g15740"/>
</dbReference>
<dbReference type="Proteomes" id="UP000095287">
    <property type="component" value="Unplaced"/>
</dbReference>
<protein>
    <submittedName>
        <fullName evidence="3">VWFA domain-containing protein</fullName>
    </submittedName>
</protein>
<dbReference type="Pfam" id="PF00092">
    <property type="entry name" value="VWA"/>
    <property type="match status" value="1"/>
</dbReference>
<evidence type="ECO:0000259" key="1">
    <source>
        <dbReference type="PROSITE" id="PS50234"/>
    </source>
</evidence>
<keyword evidence="2" id="KW-1185">Reference proteome</keyword>
<dbReference type="PANTHER" id="PTHR24020">
    <property type="entry name" value="COLLAGEN ALPHA"/>
    <property type="match status" value="1"/>
</dbReference>
<dbReference type="CDD" id="cd01450">
    <property type="entry name" value="vWFA_subfamily_ECM"/>
    <property type="match status" value="1"/>
</dbReference>
<dbReference type="SMART" id="SM00327">
    <property type="entry name" value="VWA"/>
    <property type="match status" value="1"/>
</dbReference>
<name>A0A1I7YFA3_9BILA</name>
<dbReference type="InterPro" id="IPR036465">
    <property type="entry name" value="vWFA_dom_sf"/>
</dbReference>